<evidence type="ECO:0000313" key="2">
    <source>
        <dbReference type="Proteomes" id="UP000692954"/>
    </source>
</evidence>
<protein>
    <submittedName>
        <fullName evidence="1">Uncharacterized protein</fullName>
    </submittedName>
</protein>
<keyword evidence="2" id="KW-1185">Reference proteome</keyword>
<name>A0A8S1RFQ6_9CILI</name>
<organism evidence="1 2">
    <name type="scientific">Paramecium sonneborni</name>
    <dbReference type="NCBI Taxonomy" id="65129"/>
    <lineage>
        <taxon>Eukaryota</taxon>
        <taxon>Sar</taxon>
        <taxon>Alveolata</taxon>
        <taxon>Ciliophora</taxon>
        <taxon>Intramacronucleata</taxon>
        <taxon>Oligohymenophorea</taxon>
        <taxon>Peniculida</taxon>
        <taxon>Parameciidae</taxon>
        <taxon>Paramecium</taxon>
    </lineage>
</organism>
<gene>
    <name evidence="1" type="ORF">PSON_ATCC_30995.1.T1680048</name>
</gene>
<evidence type="ECO:0000313" key="1">
    <source>
        <dbReference type="EMBL" id="CAD8126547.1"/>
    </source>
</evidence>
<dbReference type="Proteomes" id="UP000692954">
    <property type="component" value="Unassembled WGS sequence"/>
</dbReference>
<sequence length="50" mass="6085">MESLFSMLFLKIKKIHLDQKHYQGMKCCCNKQDFIQLNKNQVQVKRQQNQ</sequence>
<reference evidence="1" key="1">
    <citation type="submission" date="2021-01" db="EMBL/GenBank/DDBJ databases">
        <authorList>
            <consortium name="Genoscope - CEA"/>
            <person name="William W."/>
        </authorList>
    </citation>
    <scope>NUCLEOTIDE SEQUENCE</scope>
</reference>
<proteinExistence type="predicted"/>
<accession>A0A8S1RFQ6</accession>
<dbReference type="EMBL" id="CAJJDN010000168">
    <property type="protein sequence ID" value="CAD8126547.1"/>
    <property type="molecule type" value="Genomic_DNA"/>
</dbReference>
<dbReference type="AlphaFoldDB" id="A0A8S1RFQ6"/>
<comment type="caution">
    <text evidence="1">The sequence shown here is derived from an EMBL/GenBank/DDBJ whole genome shotgun (WGS) entry which is preliminary data.</text>
</comment>